<proteinExistence type="predicted"/>
<dbReference type="CDD" id="cd06223">
    <property type="entry name" value="PRTases_typeI"/>
    <property type="match status" value="1"/>
</dbReference>
<dbReference type="InterPro" id="IPR000836">
    <property type="entry name" value="PRTase_dom"/>
</dbReference>
<dbReference type="Pfam" id="PF00156">
    <property type="entry name" value="Pribosyltran"/>
    <property type="match status" value="1"/>
</dbReference>
<evidence type="ECO:0000259" key="1">
    <source>
        <dbReference type="Pfam" id="PF00156"/>
    </source>
</evidence>
<dbReference type="AlphaFoldDB" id="A0A381NC58"/>
<protein>
    <recommendedName>
        <fullName evidence="1">Phosphoribosyltransferase domain-containing protein</fullName>
    </recommendedName>
</protein>
<organism evidence="2">
    <name type="scientific">marine metagenome</name>
    <dbReference type="NCBI Taxonomy" id="408172"/>
    <lineage>
        <taxon>unclassified sequences</taxon>
        <taxon>metagenomes</taxon>
        <taxon>ecological metagenomes</taxon>
    </lineage>
</organism>
<dbReference type="InterPro" id="IPR029057">
    <property type="entry name" value="PRTase-like"/>
</dbReference>
<evidence type="ECO:0000313" key="2">
    <source>
        <dbReference type="EMBL" id="SUZ51654.1"/>
    </source>
</evidence>
<accession>A0A381NC58</accession>
<dbReference type="PANTHER" id="PTHR11608">
    <property type="entry name" value="BIFUNCTIONAL PROTEIN PYRR"/>
    <property type="match status" value="1"/>
</dbReference>
<dbReference type="InterPro" id="IPR050137">
    <property type="entry name" value="PyrR_bifunctional"/>
</dbReference>
<gene>
    <name evidence="2" type="ORF">METZ01_LOCUS4508</name>
</gene>
<dbReference type="Gene3D" id="3.40.50.2020">
    <property type="match status" value="1"/>
</dbReference>
<reference evidence="2" key="1">
    <citation type="submission" date="2018-05" db="EMBL/GenBank/DDBJ databases">
        <authorList>
            <person name="Lanie J.A."/>
            <person name="Ng W.-L."/>
            <person name="Kazmierczak K.M."/>
            <person name="Andrzejewski T.M."/>
            <person name="Davidsen T.M."/>
            <person name="Wayne K.J."/>
            <person name="Tettelin H."/>
            <person name="Glass J.I."/>
            <person name="Rusch D."/>
            <person name="Podicherti R."/>
            <person name="Tsui H.-C.T."/>
            <person name="Winkler M.E."/>
        </authorList>
    </citation>
    <scope>NUCLEOTIDE SEQUENCE</scope>
</reference>
<dbReference type="SUPFAM" id="SSF53271">
    <property type="entry name" value="PRTase-like"/>
    <property type="match status" value="1"/>
</dbReference>
<feature type="domain" description="Phosphoribosyltransferase" evidence="1">
    <location>
        <begin position="5"/>
        <end position="154"/>
    </location>
</feature>
<dbReference type="PANTHER" id="PTHR11608:SF0">
    <property type="entry name" value="BIFUNCTIONAL PROTEIN PYRR"/>
    <property type="match status" value="1"/>
</dbReference>
<sequence length="165" mass="18774">MQENKILNKDEIGDKIKRISYEIYEENFNEKSIVICGIENNGAIIAKKVIQELESISKINVEFLSIELDKKNPLKTVQIKDSNIIMKDKSVILIDDVSNTGSTLIYVLSRLLQLQPKKINTAVLVNRDHTLFPIKINYIGLSLSTSLNNHIEVKFKENDIGVFLT</sequence>
<dbReference type="EMBL" id="UINC01000233">
    <property type="protein sequence ID" value="SUZ51654.1"/>
    <property type="molecule type" value="Genomic_DNA"/>
</dbReference>
<name>A0A381NC58_9ZZZZ</name>